<dbReference type="EMBL" id="SDKC01000001">
    <property type="protein sequence ID" value="RXS75554.1"/>
    <property type="molecule type" value="Genomic_DNA"/>
</dbReference>
<keyword evidence="1 2" id="KW-0129">CBS domain</keyword>
<dbReference type="Pfam" id="PF00571">
    <property type="entry name" value="CBS"/>
    <property type="match status" value="2"/>
</dbReference>
<dbReference type="AlphaFoldDB" id="A0A4Q1RIK6"/>
<reference evidence="4 5" key="1">
    <citation type="submission" date="2019-01" db="EMBL/GenBank/DDBJ databases">
        <title>Blautia sp. nov. KGMB01111 isolated human feces.</title>
        <authorList>
            <person name="Park J.-E."/>
            <person name="Kim J.-S."/>
            <person name="Park S.-H."/>
        </authorList>
    </citation>
    <scope>NUCLEOTIDE SEQUENCE [LARGE SCALE GENOMIC DNA]</scope>
    <source>
        <strain evidence="4 5">KGMB01111</strain>
    </source>
</reference>
<comment type="caution">
    <text evidence="4">The sequence shown here is derived from an EMBL/GenBank/DDBJ whole genome shotgun (WGS) entry which is preliminary data.</text>
</comment>
<feature type="domain" description="CBS" evidence="3">
    <location>
        <begin position="7"/>
        <end position="65"/>
    </location>
</feature>
<dbReference type="InterPro" id="IPR046342">
    <property type="entry name" value="CBS_dom_sf"/>
</dbReference>
<dbReference type="OrthoDB" id="384703at2"/>
<proteinExistence type="predicted"/>
<dbReference type="SUPFAM" id="SSF54631">
    <property type="entry name" value="CBS-domain pair"/>
    <property type="match status" value="1"/>
</dbReference>
<dbReference type="RefSeq" id="WP_106492701.1">
    <property type="nucleotide sequence ID" value="NZ_JBGKFY010000002.1"/>
</dbReference>
<gene>
    <name evidence="4" type="ORF">ETP43_10235</name>
</gene>
<sequence length="142" mass="16722">MNILFFLTPKNEVAYVENDDTLRQVLEKIEYHKYTAIPMLNKNGKYVGTVTEGDLLRYIKEKWFLNIREAEDCSISRVPLRWKYQTVDINCNMEDLVDTAMKQNFVPVLDDADNFIGIVRRSDILKYCYKQSKAGRQKQEEA</sequence>
<keyword evidence="5" id="KW-1185">Reference proteome</keyword>
<dbReference type="PANTHER" id="PTHR43080">
    <property type="entry name" value="CBS DOMAIN-CONTAINING PROTEIN CBSX3, MITOCHONDRIAL"/>
    <property type="match status" value="1"/>
</dbReference>
<evidence type="ECO:0000256" key="2">
    <source>
        <dbReference type="PROSITE-ProRule" id="PRU00703"/>
    </source>
</evidence>
<dbReference type="PANTHER" id="PTHR43080:SF26">
    <property type="entry name" value="REGULATORY PROTEIN"/>
    <property type="match status" value="1"/>
</dbReference>
<evidence type="ECO:0000259" key="3">
    <source>
        <dbReference type="PROSITE" id="PS51371"/>
    </source>
</evidence>
<dbReference type="Proteomes" id="UP000290106">
    <property type="component" value="Unassembled WGS sequence"/>
</dbReference>
<dbReference type="PROSITE" id="PS51371">
    <property type="entry name" value="CBS"/>
    <property type="match status" value="1"/>
</dbReference>
<dbReference type="Gene3D" id="3.10.580.10">
    <property type="entry name" value="CBS-domain"/>
    <property type="match status" value="1"/>
</dbReference>
<organism evidence="4 5">
    <name type="scientific">Blautia faecicola</name>
    <dbReference type="NCBI Taxonomy" id="2509240"/>
    <lineage>
        <taxon>Bacteria</taxon>
        <taxon>Bacillati</taxon>
        <taxon>Bacillota</taxon>
        <taxon>Clostridia</taxon>
        <taxon>Lachnospirales</taxon>
        <taxon>Lachnospiraceae</taxon>
        <taxon>Blautia</taxon>
    </lineage>
</organism>
<accession>A0A4Q1RIK6</accession>
<dbReference type="InterPro" id="IPR000644">
    <property type="entry name" value="CBS_dom"/>
</dbReference>
<name>A0A4Q1RIK6_9FIRM</name>
<protein>
    <submittedName>
        <fullName evidence="4">CBS domain-containing protein</fullName>
    </submittedName>
</protein>
<dbReference type="CDD" id="cd09834">
    <property type="entry name" value="CBS_pair_bac"/>
    <property type="match status" value="1"/>
</dbReference>
<evidence type="ECO:0000313" key="5">
    <source>
        <dbReference type="Proteomes" id="UP000290106"/>
    </source>
</evidence>
<dbReference type="SMART" id="SM00116">
    <property type="entry name" value="CBS"/>
    <property type="match status" value="2"/>
</dbReference>
<dbReference type="InterPro" id="IPR051257">
    <property type="entry name" value="Diverse_CBS-Domain"/>
</dbReference>
<evidence type="ECO:0000313" key="4">
    <source>
        <dbReference type="EMBL" id="RXS75554.1"/>
    </source>
</evidence>
<evidence type="ECO:0000256" key="1">
    <source>
        <dbReference type="ARBA" id="ARBA00023122"/>
    </source>
</evidence>